<dbReference type="STRING" id="4432.A0A1U8B3Q4"/>
<name>A0A1U8B3Q4_NELNU</name>
<keyword evidence="4" id="KW-0472">Membrane</keyword>
<dbReference type="InterPro" id="IPR033138">
    <property type="entry name" value="Cu_oxidase_CS"/>
</dbReference>
<proteinExistence type="predicted"/>
<keyword evidence="4" id="KW-1133">Transmembrane helix</keyword>
<feature type="compositionally biased region" description="Pro residues" evidence="3">
    <location>
        <begin position="124"/>
        <end position="155"/>
    </location>
</feature>
<evidence type="ECO:0000313" key="7">
    <source>
        <dbReference type="Proteomes" id="UP000189703"/>
    </source>
</evidence>
<dbReference type="Gene3D" id="2.60.40.420">
    <property type="entry name" value="Cupredoxins - blue copper proteins"/>
    <property type="match status" value="1"/>
</dbReference>
<evidence type="ECO:0000259" key="6">
    <source>
        <dbReference type="PROSITE" id="PS51485"/>
    </source>
</evidence>
<dbReference type="OMA" id="WYFICPT"/>
<keyword evidence="5" id="KW-0732">Signal</keyword>
<protein>
    <submittedName>
        <fullName evidence="8">Uclacyanin-3-like</fullName>
    </submittedName>
</protein>
<dbReference type="FunFam" id="2.60.40.420:FF:000003">
    <property type="entry name" value="Blue copper"/>
    <property type="match status" value="1"/>
</dbReference>
<dbReference type="GO" id="GO:0009055">
    <property type="term" value="F:electron transfer activity"/>
    <property type="evidence" value="ECO:0007669"/>
    <property type="project" value="InterPro"/>
</dbReference>
<dbReference type="KEGG" id="nnu:104610511"/>
<evidence type="ECO:0000256" key="2">
    <source>
        <dbReference type="ARBA" id="ARBA00023180"/>
    </source>
</evidence>
<dbReference type="PANTHER" id="PTHR33021">
    <property type="entry name" value="BLUE COPPER PROTEIN"/>
    <property type="match status" value="1"/>
</dbReference>
<evidence type="ECO:0000256" key="1">
    <source>
        <dbReference type="ARBA" id="ARBA00022723"/>
    </source>
</evidence>
<evidence type="ECO:0000313" key="8">
    <source>
        <dbReference type="RefSeq" id="XP_010275467.1"/>
    </source>
</evidence>
<feature type="chain" id="PRO_5010536438" evidence="5">
    <location>
        <begin position="20"/>
        <end position="188"/>
    </location>
</feature>
<dbReference type="InterPro" id="IPR039391">
    <property type="entry name" value="Phytocyanin-like"/>
</dbReference>
<dbReference type="RefSeq" id="XP_010275467.1">
    <property type="nucleotide sequence ID" value="XM_010277165.2"/>
</dbReference>
<dbReference type="PANTHER" id="PTHR33021:SF350">
    <property type="entry name" value="UCLACYANIN-2"/>
    <property type="match status" value="1"/>
</dbReference>
<keyword evidence="2" id="KW-0325">Glycoprotein</keyword>
<dbReference type="InterPro" id="IPR008972">
    <property type="entry name" value="Cupredoxin"/>
</dbReference>
<feature type="transmembrane region" description="Helical" evidence="4">
    <location>
        <begin position="168"/>
        <end position="187"/>
    </location>
</feature>
<dbReference type="SUPFAM" id="SSF49503">
    <property type="entry name" value="Cupredoxins"/>
    <property type="match status" value="1"/>
</dbReference>
<dbReference type="GO" id="GO:0005886">
    <property type="term" value="C:plasma membrane"/>
    <property type="evidence" value="ECO:0000318"/>
    <property type="project" value="GO_Central"/>
</dbReference>
<evidence type="ECO:0000256" key="3">
    <source>
        <dbReference type="SAM" id="MobiDB-lite"/>
    </source>
</evidence>
<dbReference type="eggNOG" id="ENOG502S1ER">
    <property type="taxonomic scope" value="Eukaryota"/>
</dbReference>
<dbReference type="OrthoDB" id="686200at2759"/>
<keyword evidence="7" id="KW-1185">Reference proteome</keyword>
<dbReference type="GeneID" id="104610511"/>
<dbReference type="CDD" id="cd04216">
    <property type="entry name" value="Phytocyanin"/>
    <property type="match status" value="1"/>
</dbReference>
<gene>
    <name evidence="8" type="primary">LOC104610511</name>
</gene>
<dbReference type="InterPro" id="IPR003245">
    <property type="entry name" value="Phytocyanin_dom"/>
</dbReference>
<feature type="domain" description="Phytocyanin" evidence="6">
    <location>
        <begin position="20"/>
        <end position="117"/>
    </location>
</feature>
<accession>A0A1U8B3Q4</accession>
<evidence type="ECO:0000256" key="5">
    <source>
        <dbReference type="SAM" id="SignalP"/>
    </source>
</evidence>
<dbReference type="PROSITE" id="PS51485">
    <property type="entry name" value="PHYTOCYANIN"/>
    <property type="match status" value="1"/>
</dbReference>
<evidence type="ECO:0000256" key="4">
    <source>
        <dbReference type="SAM" id="Phobius"/>
    </source>
</evidence>
<dbReference type="PROSITE" id="PS00079">
    <property type="entry name" value="MULTICOPPER_OXIDASE1"/>
    <property type="match status" value="1"/>
</dbReference>
<keyword evidence="1" id="KW-0479">Metal-binding</keyword>
<keyword evidence="4" id="KW-0812">Transmembrane</keyword>
<dbReference type="InParanoid" id="A0A1U8B3Q4"/>
<feature type="signal peptide" evidence="5">
    <location>
        <begin position="1"/>
        <end position="19"/>
    </location>
</feature>
<dbReference type="Proteomes" id="UP000189703">
    <property type="component" value="Unplaced"/>
</dbReference>
<dbReference type="AlphaFoldDB" id="A0A1U8B3Q4"/>
<dbReference type="FunCoup" id="A0A1U8B3Q4">
    <property type="interactions" value="12"/>
</dbReference>
<dbReference type="Pfam" id="PF02298">
    <property type="entry name" value="Cu_bind_like"/>
    <property type="match status" value="1"/>
</dbReference>
<dbReference type="GO" id="GO:0046872">
    <property type="term" value="F:metal ion binding"/>
    <property type="evidence" value="ECO:0007669"/>
    <property type="project" value="UniProtKB-KW"/>
</dbReference>
<reference evidence="8" key="1">
    <citation type="submission" date="2025-08" db="UniProtKB">
        <authorList>
            <consortium name="RefSeq"/>
        </authorList>
    </citation>
    <scope>IDENTIFICATION</scope>
</reference>
<sequence>MAMETGLLLLLVLAPAVYAADHTVGDSSGWSQGVDYTTWASSNTFTVGDTLTFSYSGLHGVDQVTKTNYDSCTAKALKSYNSGSDKVTLDQAGDWYFICPTTGHCDSGMKLAITVSAASSTPSTPSPPSTTPTTPSTPTPTTPSPPSTTPSPPSTTSPSTPTASAATILYNMNALVIGASVVLALLLG</sequence>
<organism evidence="7 8">
    <name type="scientific">Nelumbo nucifera</name>
    <name type="common">Sacred lotus</name>
    <dbReference type="NCBI Taxonomy" id="4432"/>
    <lineage>
        <taxon>Eukaryota</taxon>
        <taxon>Viridiplantae</taxon>
        <taxon>Streptophyta</taxon>
        <taxon>Embryophyta</taxon>
        <taxon>Tracheophyta</taxon>
        <taxon>Spermatophyta</taxon>
        <taxon>Magnoliopsida</taxon>
        <taxon>Proteales</taxon>
        <taxon>Nelumbonaceae</taxon>
        <taxon>Nelumbo</taxon>
    </lineage>
</organism>
<feature type="region of interest" description="Disordered" evidence="3">
    <location>
        <begin position="118"/>
        <end position="162"/>
    </location>
</feature>